<evidence type="ECO:0000313" key="9">
    <source>
        <dbReference type="EMBL" id="PXZ07464.1"/>
    </source>
</evidence>
<feature type="transmembrane region" description="Helical" evidence="8">
    <location>
        <begin position="266"/>
        <end position="283"/>
    </location>
</feature>
<feature type="transmembrane region" description="Helical" evidence="8">
    <location>
        <begin position="6"/>
        <end position="22"/>
    </location>
</feature>
<evidence type="ECO:0000256" key="3">
    <source>
        <dbReference type="ARBA" id="ARBA00022475"/>
    </source>
</evidence>
<keyword evidence="10" id="KW-1185">Reference proteome</keyword>
<dbReference type="Pfam" id="PF07095">
    <property type="entry name" value="IgaA"/>
    <property type="match status" value="2"/>
</dbReference>
<comment type="caution">
    <text evidence="9">The sequence shown here is derived from an EMBL/GenBank/DDBJ whole genome shotgun (WGS) entry which is preliminary data.</text>
</comment>
<dbReference type="Proteomes" id="UP000247932">
    <property type="component" value="Unassembled WGS sequence"/>
</dbReference>
<keyword evidence="3" id="KW-1003">Cell membrane</keyword>
<evidence type="ECO:0000256" key="7">
    <source>
        <dbReference type="ARBA" id="ARBA00023136"/>
    </source>
</evidence>
<evidence type="ECO:0000256" key="1">
    <source>
        <dbReference type="ARBA" id="ARBA00004429"/>
    </source>
</evidence>
<proteinExistence type="inferred from homology"/>
<organism evidence="9 10">
    <name type="scientific">Gilliamella apicola</name>
    <dbReference type="NCBI Taxonomy" id="1196095"/>
    <lineage>
        <taxon>Bacteria</taxon>
        <taxon>Pseudomonadati</taxon>
        <taxon>Pseudomonadota</taxon>
        <taxon>Gammaproteobacteria</taxon>
        <taxon>Orbales</taxon>
        <taxon>Orbaceae</taxon>
        <taxon>Gilliamella</taxon>
    </lineage>
</organism>
<gene>
    <name evidence="9" type="ORF">DKK70_06320</name>
</gene>
<evidence type="ECO:0000256" key="6">
    <source>
        <dbReference type="ARBA" id="ARBA00022989"/>
    </source>
</evidence>
<protein>
    <recommendedName>
        <fullName evidence="11">Intracellular growth attenuator protein IgaA</fullName>
    </recommendedName>
</protein>
<dbReference type="EMBL" id="QGLR01000009">
    <property type="protein sequence ID" value="PXZ07464.1"/>
    <property type="molecule type" value="Genomic_DNA"/>
</dbReference>
<evidence type="ECO:0000256" key="2">
    <source>
        <dbReference type="ARBA" id="ARBA00009494"/>
    </source>
</evidence>
<keyword evidence="5 8" id="KW-0812">Transmembrane</keyword>
<evidence type="ECO:0000256" key="4">
    <source>
        <dbReference type="ARBA" id="ARBA00022519"/>
    </source>
</evidence>
<keyword evidence="7 8" id="KW-0472">Membrane</keyword>
<keyword evidence="6 8" id="KW-1133">Transmembrane helix</keyword>
<evidence type="ECO:0000313" key="10">
    <source>
        <dbReference type="Proteomes" id="UP000247932"/>
    </source>
</evidence>
<evidence type="ECO:0008006" key="11">
    <source>
        <dbReference type="Google" id="ProtNLM"/>
    </source>
</evidence>
<name>A0A2V4EAN1_9GAMM</name>
<dbReference type="RefSeq" id="WP_110433225.1">
    <property type="nucleotide sequence ID" value="NZ_QGLR01000009.1"/>
</dbReference>
<evidence type="ECO:0000256" key="5">
    <source>
        <dbReference type="ARBA" id="ARBA00022692"/>
    </source>
</evidence>
<comment type="subcellular location">
    <subcellularLocation>
        <location evidence="1">Cell inner membrane</location>
        <topology evidence="1">Multi-pass membrane protein</topology>
    </subcellularLocation>
</comment>
<dbReference type="GO" id="GO:0005886">
    <property type="term" value="C:plasma membrane"/>
    <property type="evidence" value="ECO:0007669"/>
    <property type="project" value="UniProtKB-SubCell"/>
</dbReference>
<dbReference type="InterPro" id="IPR010771">
    <property type="entry name" value="IgaA"/>
</dbReference>
<feature type="transmembrane region" description="Helical" evidence="8">
    <location>
        <begin position="240"/>
        <end position="260"/>
    </location>
</feature>
<evidence type="ECO:0000256" key="8">
    <source>
        <dbReference type="SAM" id="Phobius"/>
    </source>
</evidence>
<feature type="transmembrane region" description="Helical" evidence="8">
    <location>
        <begin position="375"/>
        <end position="391"/>
    </location>
</feature>
<sequence>MDLYLVFKIGILIFGLISWLLYKSDRSINKNVLNDHIRHRERIRDLTDEELELLQPFLTSRLAVYPYKFQSSLVDNKVSYLLGACTRKSLYSNTDEIAYYYDVDNIEIFFPYNMDMHIDESNIFEVVFTKYYGIVIKVNDYDIKTAFENYDPNEEYLFRDLNQTKANENNLENEFLDEHNSSSRQDGINSSDVESLSIYENSKNLDNNEAYLEASRNYYKLLYQREETQFEAAIRRKHSLGLLTSLCLILATVFLIRSWFGENDQISILILICLGAAAFFAWYKPKHYLNPQQVSVVKAKIYDKDPNTCSIEVGNLMVLQYPKYWLNFIPETSDYATEMVISNDNKKLLRYGQTLSINNEVEQFGPPKLVSRNKILLVISVILSAVLYYYTDPVNNGYFAYQYYSQQSENLQIKDFTTLKNSDIKPGDIVNITIQNTSCDINDLNEEYQCHNFFINNQPMALKENNVMAIEGSLKHIFDTKFVNEVVDSEMLRFQNVQSLYVDMLNRSSNDGRYVKNSFSKIESIGQMVIDIDKVCNILPVKECDNVKNNLTHLFDTGRSRANITWNDLLSESTKNPDFSEIVETRRMRSLKQAVEPFKLELQSELVNVISKYQSDNGVKITLTNQSYVDMAPFVMNKSMKFDENGYINYYFAILNNSIPANINIVGSVSDILYQKGENSDRHNLETQSISGLKVNANQHYNLDENQQLSSNLLIIINVIMFVVMILIATINAVKLVQKTKINRHRSKEIFKYYQDRLI</sequence>
<accession>A0A2V4EAN1</accession>
<keyword evidence="4" id="KW-0997">Cell inner membrane</keyword>
<comment type="similarity">
    <text evidence="2">Belongs to the IgaA family.</text>
</comment>
<dbReference type="AlphaFoldDB" id="A0A2V4EAN1"/>
<dbReference type="OrthoDB" id="7058114at2"/>
<reference evidence="9 10" key="1">
    <citation type="submission" date="2018-05" db="EMBL/GenBank/DDBJ databases">
        <title>Reference genomes for bee gut microbiota database.</title>
        <authorList>
            <person name="Ellegaard K.M."/>
        </authorList>
    </citation>
    <scope>NUCLEOTIDE SEQUENCE [LARGE SCALE GENOMIC DNA]</scope>
    <source>
        <strain evidence="9 10">ESL0182</strain>
    </source>
</reference>
<feature type="transmembrane region" description="Helical" evidence="8">
    <location>
        <begin position="713"/>
        <end position="737"/>
    </location>
</feature>